<evidence type="ECO:0000313" key="2">
    <source>
        <dbReference type="Proteomes" id="UP001500416"/>
    </source>
</evidence>
<proteinExistence type="predicted"/>
<dbReference type="RefSeq" id="WP_343937062.1">
    <property type="nucleotide sequence ID" value="NZ_BAAABU010000017.1"/>
</dbReference>
<protein>
    <submittedName>
        <fullName evidence="1">Uncharacterized protein</fullName>
    </submittedName>
</protein>
<dbReference type="Proteomes" id="UP001500416">
    <property type="component" value="Unassembled WGS sequence"/>
</dbReference>
<evidence type="ECO:0000313" key="1">
    <source>
        <dbReference type="EMBL" id="GAA0249912.1"/>
    </source>
</evidence>
<name>A0ABP3E4H3_9PSEU</name>
<gene>
    <name evidence="1" type="ORF">GCM10010492_57540</name>
</gene>
<keyword evidence="2" id="KW-1185">Reference proteome</keyword>
<dbReference type="EMBL" id="BAAABU010000017">
    <property type="protein sequence ID" value="GAA0249912.1"/>
    <property type="molecule type" value="Genomic_DNA"/>
</dbReference>
<accession>A0ABP3E4H3</accession>
<sequence length="569" mass="62570">MTEPRNLAPFDACPACGHDFGVAPTQGPPSLHLAVAPGPGGRPQWRLSLFDDHGGPGKHWQSPGYDPTQAQDVYWLCGDGHLFFDHHLQGVRRTTARIDRFGSAAAVGAVAAGKSYLLLRTLNQDLSLPPAGRDSRTGAPPVKMSGTAFEERPMKALRREYDSTVYDNVPLDPTSLQEMVPAQFLWDVLGEDLVSQIRQIHTELLGASPDRWGAVVRQPIVQRYSVRGRVVITSVADLPGEFFKAETYDQEYRQRALAKYDSLLWTIDPVVEGSFTRFLPPGDADRLTRSSIRPDHETLGDVARARSRRRVQQRDIADRLTAQGDFGKDDGATRKLLVCLTKADLITHAVRQGRRLTELGRTDAVVTGVADYLVDVSNRCAGPIGHEAVVEQAAWTALVRDLTQDLDVPEIREEIARHVARELVAHYSDGERLWNLIHDGGQDRITVDAGGSETELTRRIPVPSIDQHVAASLTPGEGGLLRRRDLVMSALTCGLVYGLGMGQTVRQLFEQRWREVRFYLCSPFGDVPVLSPGTLDRFELDGGHEFPAAGDPSAALTQLKLGLLAGVQL</sequence>
<organism evidence="1 2">
    <name type="scientific">Saccharothrix mutabilis subsp. mutabilis</name>
    <dbReference type="NCBI Taxonomy" id="66855"/>
    <lineage>
        <taxon>Bacteria</taxon>
        <taxon>Bacillati</taxon>
        <taxon>Actinomycetota</taxon>
        <taxon>Actinomycetes</taxon>
        <taxon>Pseudonocardiales</taxon>
        <taxon>Pseudonocardiaceae</taxon>
        <taxon>Saccharothrix</taxon>
    </lineage>
</organism>
<reference evidence="2" key="1">
    <citation type="journal article" date="2019" name="Int. J. Syst. Evol. Microbiol.">
        <title>The Global Catalogue of Microorganisms (GCM) 10K type strain sequencing project: providing services to taxonomists for standard genome sequencing and annotation.</title>
        <authorList>
            <consortium name="The Broad Institute Genomics Platform"/>
            <consortium name="The Broad Institute Genome Sequencing Center for Infectious Disease"/>
            <person name="Wu L."/>
            <person name="Ma J."/>
        </authorList>
    </citation>
    <scope>NUCLEOTIDE SEQUENCE [LARGE SCALE GENOMIC DNA]</scope>
    <source>
        <strain evidence="2">JCM 3380</strain>
    </source>
</reference>
<comment type="caution">
    <text evidence="1">The sequence shown here is derived from an EMBL/GenBank/DDBJ whole genome shotgun (WGS) entry which is preliminary data.</text>
</comment>